<dbReference type="SUPFAM" id="SSF53098">
    <property type="entry name" value="Ribonuclease H-like"/>
    <property type="match status" value="1"/>
</dbReference>
<accession>A0A7Y9QX26</accession>
<organism evidence="3 4">
    <name type="scientific">Sphaerotilus montanus</name>
    <dbReference type="NCBI Taxonomy" id="522889"/>
    <lineage>
        <taxon>Bacteria</taxon>
        <taxon>Pseudomonadati</taxon>
        <taxon>Pseudomonadota</taxon>
        <taxon>Betaproteobacteria</taxon>
        <taxon>Burkholderiales</taxon>
        <taxon>Sphaerotilaceae</taxon>
        <taxon>Sphaerotilus</taxon>
    </lineage>
</organism>
<feature type="region of interest" description="Disordered" evidence="1">
    <location>
        <begin position="584"/>
        <end position="635"/>
    </location>
</feature>
<proteinExistence type="predicted"/>
<dbReference type="EMBL" id="JACCFH010000001">
    <property type="protein sequence ID" value="NYG33048.1"/>
    <property type="molecule type" value="Genomic_DNA"/>
</dbReference>
<protein>
    <submittedName>
        <fullName evidence="3">Putative transposase</fullName>
    </submittedName>
</protein>
<feature type="compositionally biased region" description="Basic and acidic residues" evidence="1">
    <location>
        <begin position="624"/>
        <end position="635"/>
    </location>
</feature>
<dbReference type="InterPro" id="IPR012337">
    <property type="entry name" value="RNaseH-like_sf"/>
</dbReference>
<dbReference type="InterPro" id="IPR036397">
    <property type="entry name" value="RNaseH_sf"/>
</dbReference>
<comment type="caution">
    <text evidence="3">The sequence shown here is derived from an EMBL/GenBank/DDBJ whole genome shotgun (WGS) entry which is preliminary data.</text>
</comment>
<evidence type="ECO:0000256" key="1">
    <source>
        <dbReference type="SAM" id="MobiDB-lite"/>
    </source>
</evidence>
<feature type="domain" description="Integrase catalytic" evidence="2">
    <location>
        <begin position="231"/>
        <end position="434"/>
    </location>
</feature>
<dbReference type="Gene3D" id="3.30.420.10">
    <property type="entry name" value="Ribonuclease H-like superfamily/Ribonuclease H"/>
    <property type="match status" value="1"/>
</dbReference>
<dbReference type="InterPro" id="IPR009057">
    <property type="entry name" value="Homeodomain-like_sf"/>
</dbReference>
<dbReference type="AlphaFoldDB" id="A0A7Y9QX26"/>
<name>A0A7Y9QX26_9BURK</name>
<evidence type="ECO:0000313" key="3">
    <source>
        <dbReference type="EMBL" id="NYG33048.1"/>
    </source>
</evidence>
<keyword evidence="4" id="KW-1185">Reference proteome</keyword>
<dbReference type="Proteomes" id="UP000518288">
    <property type="component" value="Unassembled WGS sequence"/>
</dbReference>
<evidence type="ECO:0000313" key="4">
    <source>
        <dbReference type="Proteomes" id="UP000518288"/>
    </source>
</evidence>
<sequence length="635" mass="72804">MKKPPPSVMRITKGATVHHLGRDYVVQSLVDMNLILAKEIGSEQQVLLQLDSLQSPRTVAPSEGPTPPAIDLESISQDDWDIAKARRAIIDPWITGTRQSRAEYKLQAEAAGISVATLYRWLSTYRNTGLLSSLLPNRRDGGQMKGRLSPEVETILKDCIENFHLTQQKVSVAATTVEVRRRCSNAGVPMPAATTVRRHIEWIDEQTRIKQREGDRVAKLRFDPKIGKIPDANWPLAIVQMDHTLLPVIIVDDEHRRPINRAWITLAIDVFSRMCVGMYLTLDPPSAMSAGMCVLHAIFPKNKWLLRLGMSDLEWPCYGVMDTLHMDNAREFRGDMLKAAGAEYDIDVTLRPVKKPHYGAHIERLMGTVSEELKSVRGATFSGIKEKGDYDAEGNACMTLSELEKWLVLVFARYHSNIHRGIGTTPLTKWREGIFGTKTTPGRGLQLIRLDEEKARMDFMPFEERTIQDYGVLLDKIYYYHDVLRPWINSRDPANPKLARLFRFRRDPRDISQLYFFDPDMRKYYAIPYRDSGLPVTSIWEWRETQKRTRDLGIQDYDERTKFTYLNRQRDLEADAAQKTKQARHAQQVKKEHRKARAIKNEIELPKVSNPTASAEPPALPGYDRSKVRPLDDEY</sequence>
<gene>
    <name evidence="3" type="ORF">BDD16_002034</name>
</gene>
<dbReference type="InterPro" id="IPR001584">
    <property type="entry name" value="Integrase_cat-core"/>
</dbReference>
<dbReference type="Pfam" id="PF09299">
    <property type="entry name" value="Mu-transpos_C"/>
    <property type="match status" value="1"/>
</dbReference>
<dbReference type="PROSITE" id="PS50994">
    <property type="entry name" value="INTEGRASE"/>
    <property type="match status" value="1"/>
</dbReference>
<evidence type="ECO:0000259" key="2">
    <source>
        <dbReference type="PROSITE" id="PS50994"/>
    </source>
</evidence>
<dbReference type="InterPro" id="IPR015378">
    <property type="entry name" value="Transposase-like_Mu_C"/>
</dbReference>
<dbReference type="SUPFAM" id="SSF46689">
    <property type="entry name" value="Homeodomain-like"/>
    <property type="match status" value="1"/>
</dbReference>
<feature type="compositionally biased region" description="Basic residues" evidence="1">
    <location>
        <begin position="584"/>
        <end position="598"/>
    </location>
</feature>
<dbReference type="GO" id="GO:0015074">
    <property type="term" value="P:DNA integration"/>
    <property type="evidence" value="ECO:0007669"/>
    <property type="project" value="InterPro"/>
</dbReference>
<reference evidence="3 4" key="1">
    <citation type="submission" date="2020-07" db="EMBL/GenBank/DDBJ databases">
        <title>Genomic Encyclopedia of Archaeal and Bacterial Type Strains, Phase II (KMG-II): from individual species to whole genera.</title>
        <authorList>
            <person name="Goeker M."/>
        </authorList>
    </citation>
    <scope>NUCLEOTIDE SEQUENCE [LARGE SCALE GENOMIC DNA]</scope>
    <source>
        <strain evidence="3 4">DSM 21226</strain>
    </source>
</reference>
<dbReference type="GO" id="GO:0003676">
    <property type="term" value="F:nucleic acid binding"/>
    <property type="evidence" value="ECO:0007669"/>
    <property type="project" value="InterPro"/>
</dbReference>
<dbReference type="RefSeq" id="WP_179633859.1">
    <property type="nucleotide sequence ID" value="NZ_JACCFH010000001.1"/>
</dbReference>